<dbReference type="RefSeq" id="WP_100917697.1">
    <property type="nucleotide sequence ID" value="NZ_CP020370.1"/>
</dbReference>
<dbReference type="EMBL" id="CP020370">
    <property type="protein sequence ID" value="AUB79883.1"/>
    <property type="molecule type" value="Genomic_DNA"/>
</dbReference>
<evidence type="ECO:0008006" key="4">
    <source>
        <dbReference type="Google" id="ProtNLM"/>
    </source>
</evidence>
<dbReference type="OrthoDB" id="964913at2"/>
<keyword evidence="3" id="KW-1185">Reference proteome</keyword>
<evidence type="ECO:0000256" key="1">
    <source>
        <dbReference type="SAM" id="SignalP"/>
    </source>
</evidence>
<proteinExistence type="predicted"/>
<dbReference type="AlphaFoldDB" id="A0A2K8U2S4"/>
<reference evidence="2 3" key="1">
    <citation type="submission" date="2017-03" db="EMBL/GenBank/DDBJ databases">
        <title>Complete genome sequence of Candidatus 'Thiodictyon syntrophicum' sp. nov. strain Cad16T, a photolithoautotroph purple sulfur bacterium isolated from an alpine meromictic lake.</title>
        <authorList>
            <person name="Luedin S.M."/>
            <person name="Pothier J.F."/>
            <person name="Danza F."/>
            <person name="Storelli N."/>
            <person name="Wittwer M."/>
            <person name="Tonolla M."/>
        </authorList>
    </citation>
    <scope>NUCLEOTIDE SEQUENCE [LARGE SCALE GENOMIC DNA]</scope>
    <source>
        <strain evidence="2 3">Cad16T</strain>
    </source>
</reference>
<evidence type="ECO:0000313" key="2">
    <source>
        <dbReference type="EMBL" id="AUB79883.1"/>
    </source>
</evidence>
<dbReference type="Gene3D" id="2.60.120.380">
    <property type="match status" value="1"/>
</dbReference>
<dbReference type="KEGG" id="tsy:THSYN_02185"/>
<evidence type="ECO:0000313" key="3">
    <source>
        <dbReference type="Proteomes" id="UP000232638"/>
    </source>
</evidence>
<feature type="signal peptide" evidence="1">
    <location>
        <begin position="1"/>
        <end position="21"/>
    </location>
</feature>
<keyword evidence="1" id="KW-0732">Signal</keyword>
<sequence length="139" mass="14373">MKPSAFLCAALLFAGLGSLHAEGVRKAIQFPKGQSSATLAASVVRGETDRYDITANAGQTMTVSISSKEENAAFTIYQPGYKSVVDDGVPTITGPTLAGAGEGEDAMKWEGPLPASGKYLIEVGGTRGSASYKLTVTIK</sequence>
<organism evidence="2 3">
    <name type="scientific">Candidatus Thiodictyon syntrophicum</name>
    <dbReference type="NCBI Taxonomy" id="1166950"/>
    <lineage>
        <taxon>Bacteria</taxon>
        <taxon>Pseudomonadati</taxon>
        <taxon>Pseudomonadota</taxon>
        <taxon>Gammaproteobacteria</taxon>
        <taxon>Chromatiales</taxon>
        <taxon>Chromatiaceae</taxon>
        <taxon>Thiodictyon</taxon>
    </lineage>
</organism>
<feature type="chain" id="PRO_5014953340" description="G-type lysozyme inhibitor" evidence="1">
    <location>
        <begin position="22"/>
        <end position="139"/>
    </location>
</feature>
<gene>
    <name evidence="2" type="ORF">THSYN_02185</name>
</gene>
<name>A0A2K8U2S4_9GAMM</name>
<accession>A0A2K8U2S4</accession>
<protein>
    <recommendedName>
        <fullName evidence="4">G-type lysozyme inhibitor</fullName>
    </recommendedName>
</protein>
<dbReference type="Proteomes" id="UP000232638">
    <property type="component" value="Chromosome"/>
</dbReference>